<gene>
    <name evidence="2" type="ORF">AMJ71_09630</name>
</gene>
<protein>
    <recommendedName>
        <fullName evidence="4">NFACT RNA-binding domain-containing protein</fullName>
    </recommendedName>
</protein>
<dbReference type="InterPro" id="IPR051608">
    <property type="entry name" value="RQC_Subunit_NEMF"/>
</dbReference>
<reference evidence="2 3" key="1">
    <citation type="journal article" date="2015" name="Microbiome">
        <title>Genomic resolution of linkages in carbon, nitrogen, and sulfur cycling among widespread estuary sediment bacteria.</title>
        <authorList>
            <person name="Baker B.J."/>
            <person name="Lazar C.S."/>
            <person name="Teske A.P."/>
            <person name="Dick G.J."/>
        </authorList>
    </citation>
    <scope>NUCLEOTIDE SEQUENCE [LARGE SCALE GENOMIC DNA]</scope>
    <source>
        <strain evidence="2">SM1_40</strain>
    </source>
</reference>
<sequence length="685" mass="75772">MSLDNIAVRALALELNAELGTAIVKTVRQVSQDDLLIATSMARLLISLDRSFPHLLLTGSSLKGVSLEIPFVGAVRSRLERTTLLRVDQIDLDRLLRLSFGAGESSDYHLLCELIPRSPNVILTDRDDRVLDAWKGSAISKPGHGRLVLGELYAPPTPPMRERLGLAAEAMAAGRAPGLDSIPETEREARPSHQVTLPECADPEESQRTIERILSITPDEASAGEPADIQETFVRGLVGLVRGLSPLLAREVLHDTGIAAEDAVRDPEVSHRLAHNLSRVARDVRDRHFTPLVYVQRGEPIAISALPLSLLEDVEADRPTSMSEAIETFARLRARAESRRSEISQLAKMIRRSIKRYERLEEKQLSDLEATDDALTLQMKGELIIANLDRIDRGMEQVDLTGYHEGGERKISVELEPDLSPRQNAISYFRRARKARRGRRQIETRIRSTLEKLGALRALGTRIETIRAWQMGEPVPSETGLRTCMSLTPERAEEDLREIRRALADQGIGLARARQPPSARPGRPASDRLPRAVPRRFATRRGLTILVGRDNQENDLLTFKVARPRDIFLHARGVPGSHTILITDDGRIQPDKSDILDAHSLSGEGHLRRTEIPTAAGLIPPPYRSRSALHSPPEPSIASPCSQLLLPVPSIASPCPLNCFSLSPRSSPVVLFALHFDLTWTGSIL</sequence>
<dbReference type="Proteomes" id="UP000051035">
    <property type="component" value="Unassembled WGS sequence"/>
</dbReference>
<evidence type="ECO:0000313" key="2">
    <source>
        <dbReference type="EMBL" id="KPL06686.1"/>
    </source>
</evidence>
<evidence type="ECO:0008006" key="4">
    <source>
        <dbReference type="Google" id="ProtNLM"/>
    </source>
</evidence>
<dbReference type="EMBL" id="LJVA01000141">
    <property type="protein sequence ID" value="KPL06686.1"/>
    <property type="molecule type" value="Genomic_DNA"/>
</dbReference>
<dbReference type="GO" id="GO:0000049">
    <property type="term" value="F:tRNA binding"/>
    <property type="evidence" value="ECO:0007669"/>
    <property type="project" value="TreeGrafter"/>
</dbReference>
<dbReference type="PANTHER" id="PTHR15239">
    <property type="entry name" value="NUCLEAR EXPORT MEDIATOR FACTOR NEMF"/>
    <property type="match status" value="1"/>
</dbReference>
<comment type="caution">
    <text evidence="2">The sequence shown here is derived from an EMBL/GenBank/DDBJ whole genome shotgun (WGS) entry which is preliminary data.</text>
</comment>
<dbReference type="Pfam" id="PF05833">
    <property type="entry name" value="NFACT_N"/>
    <property type="match status" value="2"/>
</dbReference>
<proteinExistence type="predicted"/>
<organism evidence="2 3">
    <name type="scientific">candidate division TA06 bacterium SM1_40</name>
    <dbReference type="NCBI Taxonomy" id="1703773"/>
    <lineage>
        <taxon>Bacteria</taxon>
        <taxon>Bacteria division TA06</taxon>
    </lineage>
</organism>
<dbReference type="PANTHER" id="PTHR15239:SF6">
    <property type="entry name" value="RIBOSOME QUALITY CONTROL COMPLEX SUBUNIT NEMF"/>
    <property type="match status" value="1"/>
</dbReference>
<feature type="region of interest" description="Disordered" evidence="1">
    <location>
        <begin position="510"/>
        <end position="530"/>
    </location>
</feature>
<evidence type="ECO:0000313" key="3">
    <source>
        <dbReference type="Proteomes" id="UP000051035"/>
    </source>
</evidence>
<dbReference type="Gene3D" id="2.30.310.10">
    <property type="entry name" value="ibrinogen binding protein from staphylococcus aureus domain"/>
    <property type="match status" value="1"/>
</dbReference>
<dbReference type="GO" id="GO:0072344">
    <property type="term" value="P:rescue of stalled ribosome"/>
    <property type="evidence" value="ECO:0007669"/>
    <property type="project" value="TreeGrafter"/>
</dbReference>
<dbReference type="GO" id="GO:1990112">
    <property type="term" value="C:RQC complex"/>
    <property type="evidence" value="ECO:0007669"/>
    <property type="project" value="TreeGrafter"/>
</dbReference>
<accession>A0A0S8JDG4</accession>
<evidence type="ECO:0000256" key="1">
    <source>
        <dbReference type="SAM" id="MobiDB-lite"/>
    </source>
</evidence>
<dbReference type="AlphaFoldDB" id="A0A0S8JDG4"/>
<name>A0A0S8JDG4_UNCT6</name>
<dbReference type="GO" id="GO:0043023">
    <property type="term" value="F:ribosomal large subunit binding"/>
    <property type="evidence" value="ECO:0007669"/>
    <property type="project" value="TreeGrafter"/>
</dbReference>